<proteinExistence type="predicted"/>
<sequence length="94" mass="9597">MPSLGGSIPVAAAENGCFAAVEPVEAELLCIPPGEIGEVAAYVAELEGGLAVCGAELSGCRREIEIRKTPLSTKLMRWILLLGGGAIIGYAVAD</sequence>
<evidence type="ECO:0000313" key="1">
    <source>
        <dbReference type="EMBL" id="KKL83426.1"/>
    </source>
</evidence>
<name>A0A0F9FYU3_9ZZZZ</name>
<accession>A0A0F9FYU3</accession>
<dbReference type="EMBL" id="LAZR01021981">
    <property type="protein sequence ID" value="KKL83426.1"/>
    <property type="molecule type" value="Genomic_DNA"/>
</dbReference>
<protein>
    <submittedName>
        <fullName evidence="1">Uncharacterized protein</fullName>
    </submittedName>
</protein>
<gene>
    <name evidence="1" type="ORF">LCGC14_1974860</name>
</gene>
<organism evidence="1">
    <name type="scientific">marine sediment metagenome</name>
    <dbReference type="NCBI Taxonomy" id="412755"/>
    <lineage>
        <taxon>unclassified sequences</taxon>
        <taxon>metagenomes</taxon>
        <taxon>ecological metagenomes</taxon>
    </lineage>
</organism>
<dbReference type="AlphaFoldDB" id="A0A0F9FYU3"/>
<reference evidence="1" key="1">
    <citation type="journal article" date="2015" name="Nature">
        <title>Complex archaea that bridge the gap between prokaryotes and eukaryotes.</title>
        <authorList>
            <person name="Spang A."/>
            <person name="Saw J.H."/>
            <person name="Jorgensen S.L."/>
            <person name="Zaremba-Niedzwiedzka K."/>
            <person name="Martijn J."/>
            <person name="Lind A.E."/>
            <person name="van Eijk R."/>
            <person name="Schleper C."/>
            <person name="Guy L."/>
            <person name="Ettema T.J."/>
        </authorList>
    </citation>
    <scope>NUCLEOTIDE SEQUENCE</scope>
</reference>
<comment type="caution">
    <text evidence="1">The sequence shown here is derived from an EMBL/GenBank/DDBJ whole genome shotgun (WGS) entry which is preliminary data.</text>
</comment>